<evidence type="ECO:0008006" key="3">
    <source>
        <dbReference type="Google" id="ProtNLM"/>
    </source>
</evidence>
<dbReference type="Proteomes" id="UP000193560">
    <property type="component" value="Unassembled WGS sequence"/>
</dbReference>
<comment type="caution">
    <text evidence="1">The sequence shown here is derived from an EMBL/GenBank/DDBJ whole genome shotgun (WGS) entry which is preliminary data.</text>
</comment>
<dbReference type="GO" id="GO:0003676">
    <property type="term" value="F:nucleic acid binding"/>
    <property type="evidence" value="ECO:0007669"/>
    <property type="project" value="InterPro"/>
</dbReference>
<dbReference type="AlphaFoldDB" id="A0A1X2HXN6"/>
<evidence type="ECO:0000313" key="1">
    <source>
        <dbReference type="EMBL" id="ORZ04783.1"/>
    </source>
</evidence>
<dbReference type="Gene3D" id="3.30.420.10">
    <property type="entry name" value="Ribonuclease H-like superfamily/Ribonuclease H"/>
    <property type="match status" value="1"/>
</dbReference>
<name>A0A1X2HXN6_9FUNG</name>
<organism evidence="1 2">
    <name type="scientific">Absidia repens</name>
    <dbReference type="NCBI Taxonomy" id="90262"/>
    <lineage>
        <taxon>Eukaryota</taxon>
        <taxon>Fungi</taxon>
        <taxon>Fungi incertae sedis</taxon>
        <taxon>Mucoromycota</taxon>
        <taxon>Mucoromycotina</taxon>
        <taxon>Mucoromycetes</taxon>
        <taxon>Mucorales</taxon>
        <taxon>Cunninghamellaceae</taxon>
        <taxon>Absidia</taxon>
    </lineage>
</organism>
<evidence type="ECO:0000313" key="2">
    <source>
        <dbReference type="Proteomes" id="UP000193560"/>
    </source>
</evidence>
<dbReference type="InterPro" id="IPR036397">
    <property type="entry name" value="RNaseH_sf"/>
</dbReference>
<keyword evidence="2" id="KW-1185">Reference proteome</keyword>
<reference evidence="1 2" key="1">
    <citation type="submission" date="2016-07" db="EMBL/GenBank/DDBJ databases">
        <title>Pervasive Adenine N6-methylation of Active Genes in Fungi.</title>
        <authorList>
            <consortium name="DOE Joint Genome Institute"/>
            <person name="Mondo S.J."/>
            <person name="Dannebaum R.O."/>
            <person name="Kuo R.C."/>
            <person name="Labutti K."/>
            <person name="Haridas S."/>
            <person name="Kuo A."/>
            <person name="Salamov A."/>
            <person name="Ahrendt S.R."/>
            <person name="Lipzen A."/>
            <person name="Sullivan W."/>
            <person name="Andreopoulos W.B."/>
            <person name="Clum A."/>
            <person name="Lindquist E."/>
            <person name="Daum C."/>
            <person name="Ramamoorthy G.K."/>
            <person name="Gryganskyi A."/>
            <person name="Culley D."/>
            <person name="Magnuson J.K."/>
            <person name="James T.Y."/>
            <person name="O'Malley M.A."/>
            <person name="Stajich J.E."/>
            <person name="Spatafora J.W."/>
            <person name="Visel A."/>
            <person name="Grigoriev I.V."/>
        </authorList>
    </citation>
    <scope>NUCLEOTIDE SEQUENCE [LARGE SCALE GENOMIC DNA]</scope>
    <source>
        <strain evidence="1 2">NRRL 1336</strain>
    </source>
</reference>
<accession>A0A1X2HXN6</accession>
<dbReference type="OrthoDB" id="5410741at2759"/>
<sequence>MGRASHFALTVLHNEYKEKTYEQNSNCNCIPWANYGLYCGHNFPGNLSLDDVLYEKILKEEFKKTMEWHEYDESKVIFQHDNDPKHTAKTVKKYLEEQPFSTMVWPAQSPLTSIQLKTSGPWSNFDFLGIMTHLLKAFMNLWDRAQDVWNDLTIEDCRKVMDSMPKRCRDVIKAKGYWIDH</sequence>
<proteinExistence type="predicted"/>
<gene>
    <name evidence="1" type="ORF">BCR42DRAFT_338477</name>
</gene>
<protein>
    <recommendedName>
        <fullName evidence="3">Tc1-like transposase DDE domain-containing protein</fullName>
    </recommendedName>
</protein>
<dbReference type="STRING" id="90262.A0A1X2HXN6"/>
<dbReference type="EMBL" id="MCGE01000048">
    <property type="protein sequence ID" value="ORZ04783.1"/>
    <property type="molecule type" value="Genomic_DNA"/>
</dbReference>